<protein>
    <recommendedName>
        <fullName evidence="3">Transglutaminase-like domain-containing protein</fullName>
    </recommendedName>
</protein>
<dbReference type="EMBL" id="ATAX01000023">
    <property type="protein sequence ID" value="EWM53866.1"/>
    <property type="molecule type" value="Genomic_DNA"/>
</dbReference>
<dbReference type="SMART" id="SM00460">
    <property type="entry name" value="TGc"/>
    <property type="match status" value="1"/>
</dbReference>
<feature type="transmembrane region" description="Helical" evidence="2">
    <location>
        <begin position="762"/>
        <end position="782"/>
    </location>
</feature>
<feature type="compositionally biased region" description="Low complexity" evidence="1">
    <location>
        <begin position="705"/>
        <end position="731"/>
    </location>
</feature>
<reference evidence="4 5" key="1">
    <citation type="journal article" date="2014" name="PLoS ONE">
        <title>Rumen cellulosomics: divergent fiber-degrading strategies revealed by comparative genome-wide analysis of six ruminococcal strains.</title>
        <authorList>
            <person name="Dassa B."/>
            <person name="Borovok I."/>
            <person name="Ruimy-Israeli V."/>
            <person name="Lamed R."/>
            <person name="Flint H.J."/>
            <person name="Duncan S.H."/>
            <person name="Henrissat B."/>
            <person name="Coutinho P."/>
            <person name="Morrison M."/>
            <person name="Mosoni P."/>
            <person name="Yeoman C.J."/>
            <person name="White B.A."/>
            <person name="Bayer E.A."/>
        </authorList>
    </citation>
    <scope>NUCLEOTIDE SEQUENCE [LARGE SCALE GENOMIC DNA]</scope>
    <source>
        <strain evidence="4 5">007c</strain>
    </source>
</reference>
<evidence type="ECO:0000256" key="2">
    <source>
        <dbReference type="SAM" id="Phobius"/>
    </source>
</evidence>
<accession>W7UFA1</accession>
<keyword evidence="5" id="KW-1185">Reference proteome</keyword>
<dbReference type="OrthoDB" id="9804872at2"/>
<evidence type="ECO:0000313" key="4">
    <source>
        <dbReference type="EMBL" id="EWM53866.1"/>
    </source>
</evidence>
<dbReference type="SUPFAM" id="SSF54001">
    <property type="entry name" value="Cysteine proteinases"/>
    <property type="match status" value="1"/>
</dbReference>
<dbReference type="PANTHER" id="PTHR42736">
    <property type="entry name" value="PROTEIN-GLUTAMINE GAMMA-GLUTAMYLTRANSFERASE"/>
    <property type="match status" value="1"/>
</dbReference>
<dbReference type="AlphaFoldDB" id="W7UFA1"/>
<feature type="transmembrane region" description="Helical" evidence="2">
    <location>
        <begin position="240"/>
        <end position="259"/>
    </location>
</feature>
<dbReference type="eggNOG" id="COG1305">
    <property type="taxonomic scope" value="Bacteria"/>
</dbReference>
<keyword evidence="2" id="KW-1133">Transmembrane helix</keyword>
<dbReference type="eggNOG" id="COG4826">
    <property type="taxonomic scope" value="Bacteria"/>
</dbReference>
<feature type="transmembrane region" description="Helical" evidence="2">
    <location>
        <begin position="188"/>
        <end position="207"/>
    </location>
</feature>
<dbReference type="PANTHER" id="PTHR42736:SF1">
    <property type="entry name" value="PROTEIN-GLUTAMINE GAMMA-GLUTAMYLTRANSFERASE"/>
    <property type="match status" value="1"/>
</dbReference>
<dbReference type="PATRIC" id="fig|1341157.4.peg.1510"/>
<evidence type="ECO:0000313" key="5">
    <source>
        <dbReference type="Proteomes" id="UP000019365"/>
    </source>
</evidence>
<keyword evidence="2" id="KW-0812">Transmembrane</keyword>
<evidence type="ECO:0000259" key="3">
    <source>
        <dbReference type="SMART" id="SM00460"/>
    </source>
</evidence>
<dbReference type="Gene3D" id="3.10.620.30">
    <property type="match status" value="1"/>
</dbReference>
<feature type="region of interest" description="Disordered" evidence="1">
    <location>
        <begin position="705"/>
        <end position="735"/>
    </location>
</feature>
<proteinExistence type="predicted"/>
<organism evidence="4 5">
    <name type="scientific">Ruminococcus flavefaciens 007c</name>
    <dbReference type="NCBI Taxonomy" id="1341157"/>
    <lineage>
        <taxon>Bacteria</taxon>
        <taxon>Bacillati</taxon>
        <taxon>Bacillota</taxon>
        <taxon>Clostridia</taxon>
        <taxon>Eubacteriales</taxon>
        <taxon>Oscillospiraceae</taxon>
        <taxon>Ruminococcus</taxon>
    </lineage>
</organism>
<dbReference type="InterPro" id="IPR038765">
    <property type="entry name" value="Papain-like_cys_pep_sf"/>
</dbReference>
<dbReference type="InterPro" id="IPR002931">
    <property type="entry name" value="Transglutaminase-like"/>
</dbReference>
<name>W7UFA1_RUMFL</name>
<comment type="caution">
    <text evidence="4">The sequence shown here is derived from an EMBL/GenBank/DDBJ whole genome shotgun (WGS) entry which is preliminary data.</text>
</comment>
<sequence length="899" mass="101748">MKRKNVQNKNGITISDSIVMSVKRKHANYRKPFSAAIALIGYVSIIMAFLGMFKFHYNSRAVAAAAVGFAVLYLALAVIGRKALWVYAGSAVLFVISAYKKSAKIAMGFKFIYNIIYKDAYHSKIEYYNGLKDKLEVPAVTTLFFFYIWLLAIVIFFFTICRPNPVLPLITTFPVLEIGMYNGIKVPVFWGILCIAFWLALLAMSTIDVGEYSGGQSGFVRKNDLFFPKRHMKLKVTERCGMFIVACVVAIAGCSYATLKLTHYKRSEKLDQKRRDITEAMNDFSFDNLAESLSNLGSAFGFDFEYENYKLGTVDHVRYKNVTDLKLTIKNYSGGAIYLRSNVRSIYKNNEWFKLPASAYNDKIFDDFDTYGIHPQDFSGQFIRLIDPSAVQATVWIKPSTRKSKQIYAPYNTQNFGDIAYNSDLTIAPVEPQNGVSSYMFLQEGTEGIFQALINSQSGGADHREVYSASEIRDPMWSKKILSYCQENNLISYDDFFPVDFDIPADKEYIDQHGDILMTELLHNSYKDFVYNNYLTVPDNPKMNEVREAYKDIISKNDGSLERKIEVLYDIRGKMQQDCTYSLYPRKNPSNRDFVNYFLLENQKGYCTHYATAGVMLARMAGIPARYATGYVVVQKDIETASKRNADGTIEIDVKDNRSHAWAEVFIDGIGWIPFEFTAGYSSREINTEPTSAVTTTAKTTGATTAVTTRTTASNSSNSNNSTTTKIQTTSDQSNTVTTAGNGGFGHGNGKGFHIPNAVKDIFLVLLSILALIGFVLLRRYLILRIRDRKFNSGKAENKIRSMYSYAEKLLETKKLKSDHGNYTTFAKEIENGFAGIYFKKGNFEKLTDIALRTCFGKGEPTEDELKLCNDTIDSISETIFNRADIWHKFIYKYINVLR</sequence>
<feature type="transmembrane region" description="Helical" evidence="2">
    <location>
        <begin position="137"/>
        <end position="158"/>
    </location>
</feature>
<evidence type="ECO:0000256" key="1">
    <source>
        <dbReference type="SAM" id="MobiDB-lite"/>
    </source>
</evidence>
<feature type="transmembrane region" description="Helical" evidence="2">
    <location>
        <begin position="59"/>
        <end position="76"/>
    </location>
</feature>
<keyword evidence="2" id="KW-0472">Membrane</keyword>
<dbReference type="Pfam" id="PF01841">
    <property type="entry name" value="Transglut_core"/>
    <property type="match status" value="1"/>
</dbReference>
<feature type="domain" description="Transglutaminase-like" evidence="3">
    <location>
        <begin position="599"/>
        <end position="679"/>
    </location>
</feature>
<feature type="transmembrane region" description="Helical" evidence="2">
    <location>
        <begin position="33"/>
        <end position="53"/>
    </location>
</feature>
<dbReference type="Proteomes" id="UP000019365">
    <property type="component" value="Unassembled WGS sequence"/>
</dbReference>
<dbReference type="InterPro" id="IPR052901">
    <property type="entry name" value="Bact_TGase-like"/>
</dbReference>
<gene>
    <name evidence="4" type="ORF">RF007C_09140</name>
</gene>
<dbReference type="RefSeq" id="WP_037298789.1">
    <property type="nucleotide sequence ID" value="NZ_ATAX01000023.1"/>
</dbReference>